<comment type="caution">
    <text evidence="3">The sequence shown here is derived from an EMBL/GenBank/DDBJ whole genome shotgun (WGS) entry which is preliminary data.</text>
</comment>
<feature type="region of interest" description="Disordered" evidence="1">
    <location>
        <begin position="250"/>
        <end position="279"/>
    </location>
</feature>
<accession>A0A8H6YD04</accession>
<sequence length="279" mass="29356">MLWVLYAFATSGQGQTTQSAVTLWQFGAHRLLGGQTTLPLQPLGTADNGLATTYLYQVQNLITIVTTDTRGIDVDVPTMTATPRTIAISASGWFEIFGTSAAVSCGYADATFGQCQDLNSFTTTLANSGAPTPVVIPISRILNEISASKSVPTSSSATSLSSNTPQPSQTNDPVQSATTPPIGAIVGGVLGALVVVIGALITLWRCRRRRLRRISDEAPRAYTGPTDSSVPSRIPTSELVRTLDRQMQNGGVGWNGTAPSSVFHRDGRDGIEAGGTSRE</sequence>
<dbReference type="OrthoDB" id="3063893at2759"/>
<keyword evidence="2" id="KW-0472">Membrane</keyword>
<feature type="region of interest" description="Disordered" evidence="1">
    <location>
        <begin position="151"/>
        <end position="177"/>
    </location>
</feature>
<evidence type="ECO:0008006" key="5">
    <source>
        <dbReference type="Google" id="ProtNLM"/>
    </source>
</evidence>
<keyword evidence="2" id="KW-0812">Transmembrane</keyword>
<name>A0A8H6YD04_9AGAR</name>
<dbReference type="AlphaFoldDB" id="A0A8H6YD04"/>
<gene>
    <name evidence="3" type="ORF">MSAN_01221000</name>
</gene>
<evidence type="ECO:0000313" key="3">
    <source>
        <dbReference type="EMBL" id="KAF7358815.1"/>
    </source>
</evidence>
<keyword evidence="4" id="KW-1185">Reference proteome</keyword>
<feature type="transmembrane region" description="Helical" evidence="2">
    <location>
        <begin position="182"/>
        <end position="204"/>
    </location>
</feature>
<feature type="compositionally biased region" description="Low complexity" evidence="1">
    <location>
        <begin position="151"/>
        <end position="162"/>
    </location>
</feature>
<protein>
    <recommendedName>
        <fullName evidence="5">Mid2 domain-containing protein</fullName>
    </recommendedName>
</protein>
<organism evidence="3 4">
    <name type="scientific">Mycena sanguinolenta</name>
    <dbReference type="NCBI Taxonomy" id="230812"/>
    <lineage>
        <taxon>Eukaryota</taxon>
        <taxon>Fungi</taxon>
        <taxon>Dikarya</taxon>
        <taxon>Basidiomycota</taxon>
        <taxon>Agaricomycotina</taxon>
        <taxon>Agaricomycetes</taxon>
        <taxon>Agaricomycetidae</taxon>
        <taxon>Agaricales</taxon>
        <taxon>Marasmiineae</taxon>
        <taxon>Mycenaceae</taxon>
        <taxon>Mycena</taxon>
    </lineage>
</organism>
<proteinExistence type="predicted"/>
<evidence type="ECO:0000256" key="1">
    <source>
        <dbReference type="SAM" id="MobiDB-lite"/>
    </source>
</evidence>
<feature type="compositionally biased region" description="Basic and acidic residues" evidence="1">
    <location>
        <begin position="263"/>
        <end position="279"/>
    </location>
</feature>
<dbReference type="EMBL" id="JACAZH010000009">
    <property type="protein sequence ID" value="KAF7358815.1"/>
    <property type="molecule type" value="Genomic_DNA"/>
</dbReference>
<feature type="compositionally biased region" description="Polar residues" evidence="1">
    <location>
        <begin position="163"/>
        <end position="177"/>
    </location>
</feature>
<evidence type="ECO:0000313" key="4">
    <source>
        <dbReference type="Proteomes" id="UP000623467"/>
    </source>
</evidence>
<dbReference type="Proteomes" id="UP000623467">
    <property type="component" value="Unassembled WGS sequence"/>
</dbReference>
<evidence type="ECO:0000256" key="2">
    <source>
        <dbReference type="SAM" id="Phobius"/>
    </source>
</evidence>
<keyword evidence="2" id="KW-1133">Transmembrane helix</keyword>
<reference evidence="3" key="1">
    <citation type="submission" date="2020-05" db="EMBL/GenBank/DDBJ databases">
        <title>Mycena genomes resolve the evolution of fungal bioluminescence.</title>
        <authorList>
            <person name="Tsai I.J."/>
        </authorList>
    </citation>
    <scope>NUCLEOTIDE SEQUENCE</scope>
    <source>
        <strain evidence="3">160909Yilan</strain>
    </source>
</reference>